<proteinExistence type="predicted"/>
<dbReference type="PROSITE" id="PS51352">
    <property type="entry name" value="THIOREDOXIN_2"/>
    <property type="match status" value="1"/>
</dbReference>
<dbReference type="PANTHER" id="PTHR42852">
    <property type="entry name" value="THIOL:DISULFIDE INTERCHANGE PROTEIN DSBE"/>
    <property type="match status" value="1"/>
</dbReference>
<dbReference type="SUPFAM" id="SSF52833">
    <property type="entry name" value="Thioredoxin-like"/>
    <property type="match status" value="1"/>
</dbReference>
<organism evidence="2 3">
    <name type="scientific">Weeksella virosa (strain ATCC 43766 / DSM 16922 / JCM 21250 / CCUG 30538 / CDC 9751 / IAM 14551 / NBRC 16016 / NCTC 11634 / CL345/78)</name>
    <dbReference type="NCBI Taxonomy" id="865938"/>
    <lineage>
        <taxon>Bacteria</taxon>
        <taxon>Pseudomonadati</taxon>
        <taxon>Bacteroidota</taxon>
        <taxon>Flavobacteriia</taxon>
        <taxon>Flavobacteriales</taxon>
        <taxon>Weeksellaceae</taxon>
        <taxon>Weeksella</taxon>
    </lineage>
</organism>
<reference evidence="3" key="2">
    <citation type="journal article" date="2011" name="Stand. Genomic Sci.">
        <title>Complete genome sequence of Weeksella virosa type strain (9751T).</title>
        <authorList>
            <person name="Lang E."/>
            <person name="Teshima H."/>
            <person name="Lucas S."/>
            <person name="Lapidus A."/>
            <person name="Hammon N."/>
            <person name="Deshpande S."/>
            <person name="Nolan M."/>
            <person name="Cheng J."/>
            <person name="Pitluck S."/>
            <person name="Liolios K."/>
            <person name="Pagani I."/>
            <person name="Mikhailova N."/>
            <person name="Ivanova N."/>
            <person name="Mavromatis K."/>
            <person name="Pati A."/>
            <person name="Tapia R."/>
            <person name="Han C."/>
            <person name="Goodwin L."/>
            <person name="Chen A."/>
            <person name="Palaniappan K."/>
            <person name="Land M."/>
            <person name="Hauser L."/>
            <person name="Chang Y."/>
            <person name="Jeffries C."/>
            <person name="Brambilla E."/>
            <person name="Kopitz M."/>
            <person name="Rohde M."/>
            <person name="Goker M."/>
            <person name="Tindall B."/>
            <person name="Detter J."/>
            <person name="Woyke T."/>
            <person name="Bristow J."/>
            <person name="Eisen J."/>
            <person name="Markowitz V."/>
            <person name="Hugenholtz P."/>
            <person name="Klenk H."/>
            <person name="Kyrpides N."/>
        </authorList>
    </citation>
    <scope>NUCLEOTIDE SEQUENCE [LARGE SCALE GENOMIC DNA]</scope>
    <source>
        <strain evidence="3">ATCC 43766 / DSM 16922 / JCM 21250 / NBRC 16016 / NCTC 11634 / CL345/78</strain>
    </source>
</reference>
<dbReference type="InterPro" id="IPR012336">
    <property type="entry name" value="Thioredoxin-like_fold"/>
</dbReference>
<dbReference type="CDD" id="cd02966">
    <property type="entry name" value="TlpA_like_family"/>
    <property type="match status" value="1"/>
</dbReference>
<dbReference type="Pfam" id="PF13905">
    <property type="entry name" value="Thioredoxin_8"/>
    <property type="match status" value="1"/>
</dbReference>
<dbReference type="OrthoDB" id="1098640at2"/>
<dbReference type="Gene3D" id="3.40.30.10">
    <property type="entry name" value="Glutaredoxin"/>
    <property type="match status" value="1"/>
</dbReference>
<protein>
    <submittedName>
        <fullName evidence="2">Alkyl hydroperoxide reductase/thiol specific antioxidant/Mal allergen</fullName>
    </submittedName>
</protein>
<dbReference type="InterPro" id="IPR013766">
    <property type="entry name" value="Thioredoxin_domain"/>
</dbReference>
<dbReference type="RefSeq" id="WP_013598019.1">
    <property type="nucleotide sequence ID" value="NC_015144.1"/>
</dbReference>
<dbReference type="EMBL" id="CP002455">
    <property type="protein sequence ID" value="ADX67629.1"/>
    <property type="molecule type" value="Genomic_DNA"/>
</dbReference>
<gene>
    <name evidence="2" type="ordered locus">Weevi_0918</name>
</gene>
<dbReference type="eggNOG" id="COG0526">
    <property type="taxonomic scope" value="Bacteria"/>
</dbReference>
<evidence type="ECO:0000313" key="2">
    <source>
        <dbReference type="EMBL" id="ADX67629.1"/>
    </source>
</evidence>
<accession>F0P1K1</accession>
<sequence length="171" mass="20368">MNKLISFYFFMLFIWSGIVFGQKIPQTDKKIFTEDVLHQTVKNRALDDVSLQSILQEQRGEVVVLYFWSSWCKDCLVGFPKLKTLQQKNPKVKFIFFSLDKTQKAWEKAIDKYALQGDHYWFSSGWENPFNNYIDLNWVPRYLLLNREGNIAKYYTIQADDQELQQAMNQL</sequence>
<dbReference type="InterPro" id="IPR050553">
    <property type="entry name" value="Thioredoxin_ResA/DsbE_sf"/>
</dbReference>
<evidence type="ECO:0000313" key="3">
    <source>
        <dbReference type="Proteomes" id="UP000008641"/>
    </source>
</evidence>
<dbReference type="InterPro" id="IPR036249">
    <property type="entry name" value="Thioredoxin-like_sf"/>
</dbReference>
<keyword evidence="3" id="KW-1185">Reference proteome</keyword>
<dbReference type="HOGENOM" id="CLU_042529_15_0_10"/>
<dbReference type="AlphaFoldDB" id="F0P1K1"/>
<dbReference type="Proteomes" id="UP000008641">
    <property type="component" value="Chromosome"/>
</dbReference>
<reference evidence="2 3" key="1">
    <citation type="journal article" date="2011" name="Stand. Genomic Sci.">
        <title>Complete genome sequence of Weeksella virosa type strain (9751).</title>
        <authorList>
            <person name="Lang E."/>
            <person name="Teshima H."/>
            <person name="Lucas S."/>
            <person name="Lapidus A."/>
            <person name="Hammon N."/>
            <person name="Deshpande S."/>
            <person name="Nolan M."/>
            <person name="Cheng J.F."/>
            <person name="Pitluck S."/>
            <person name="Liolios K."/>
            <person name="Pagani I."/>
            <person name="Mikhailova N."/>
            <person name="Ivanova N."/>
            <person name="Mavromatis K."/>
            <person name="Pati A."/>
            <person name="Tapia R."/>
            <person name="Han C."/>
            <person name="Goodwin L."/>
            <person name="Chen A."/>
            <person name="Palaniappan K."/>
            <person name="Land M."/>
            <person name="Hauser L."/>
            <person name="Chang Y.J."/>
            <person name="Jeffries C.D."/>
            <person name="Brambilla E.M."/>
            <person name="Kopitz M."/>
            <person name="Rohde M."/>
            <person name="Goker M."/>
            <person name="Tindall B.J."/>
            <person name="Detter J.C."/>
            <person name="Woyke T."/>
            <person name="Bristow J."/>
            <person name="Eisen J.A."/>
            <person name="Markowitz V."/>
            <person name="Hugenholtz P."/>
            <person name="Klenk H.P."/>
            <person name="Kyrpides N.C."/>
        </authorList>
    </citation>
    <scope>NUCLEOTIDE SEQUENCE [LARGE SCALE GENOMIC DNA]</scope>
    <source>
        <strain evidence="3">ATCC 43766 / DSM 16922 / JCM 21250 / NBRC 16016 / NCTC 11634 / CL345/78</strain>
    </source>
</reference>
<name>F0P1K1_WEEVC</name>
<feature type="domain" description="Thioredoxin" evidence="1">
    <location>
        <begin position="18"/>
        <end position="171"/>
    </location>
</feature>
<dbReference type="STRING" id="865938.Weevi_0918"/>
<dbReference type="PANTHER" id="PTHR42852:SF13">
    <property type="entry name" value="PROTEIN DIPZ"/>
    <property type="match status" value="1"/>
</dbReference>
<evidence type="ECO:0000259" key="1">
    <source>
        <dbReference type="PROSITE" id="PS51352"/>
    </source>
</evidence>
<dbReference type="KEGG" id="wvi:Weevi_0918"/>